<feature type="compositionally biased region" description="Gly residues" evidence="16">
    <location>
        <begin position="422"/>
        <end position="432"/>
    </location>
</feature>
<name>A0A8C7YU05_9TELE</name>
<evidence type="ECO:0000256" key="15">
    <source>
        <dbReference type="RuleBase" id="RU362035"/>
    </source>
</evidence>
<dbReference type="InterPro" id="IPR003020">
    <property type="entry name" value="HCO3_transpt_euk"/>
</dbReference>
<feature type="transmembrane region" description="Helical" evidence="15">
    <location>
        <begin position="769"/>
        <end position="788"/>
    </location>
</feature>
<feature type="transmembrane region" description="Helical" evidence="15">
    <location>
        <begin position="869"/>
        <end position="888"/>
    </location>
</feature>
<dbReference type="GO" id="GO:0016323">
    <property type="term" value="C:basolateral plasma membrane"/>
    <property type="evidence" value="ECO:0007669"/>
    <property type="project" value="UniProtKB-SubCell"/>
</dbReference>
<dbReference type="Ensembl" id="ENSOSIT00000033333.1">
    <property type="protein sequence ID" value="ENSOSIP00000031630.1"/>
    <property type="gene ID" value="ENSOSIG00000008374.1"/>
</dbReference>
<dbReference type="SUPFAM" id="SSF55804">
    <property type="entry name" value="Phoshotransferase/anion transport protein"/>
    <property type="match status" value="1"/>
</dbReference>
<evidence type="ECO:0000256" key="2">
    <source>
        <dbReference type="ARBA" id="ARBA00010993"/>
    </source>
</evidence>
<keyword evidence="20" id="KW-1185">Reference proteome</keyword>
<proteinExistence type="inferred from homology"/>
<feature type="transmembrane region" description="Helical" evidence="15">
    <location>
        <begin position="809"/>
        <end position="833"/>
    </location>
</feature>
<dbReference type="GO" id="GO:0005452">
    <property type="term" value="F:solute:inorganic anion antiporter activity"/>
    <property type="evidence" value="ECO:0007669"/>
    <property type="project" value="InterPro"/>
</dbReference>
<feature type="transmembrane region" description="Helical" evidence="15">
    <location>
        <begin position="506"/>
        <end position="535"/>
    </location>
</feature>
<feature type="region of interest" description="Disordered" evidence="16">
    <location>
        <begin position="1001"/>
        <end position="1031"/>
    </location>
</feature>
<feature type="region of interest" description="Disordered" evidence="16">
    <location>
        <begin position="234"/>
        <end position="263"/>
    </location>
</feature>
<dbReference type="PRINTS" id="PR01231">
    <property type="entry name" value="HCO3TRNSPORT"/>
</dbReference>
<evidence type="ECO:0000256" key="13">
    <source>
        <dbReference type="ARBA" id="ARBA00036309"/>
    </source>
</evidence>
<dbReference type="GeneTree" id="ENSGT00940000156290"/>
<evidence type="ECO:0000256" key="3">
    <source>
        <dbReference type="ARBA" id="ARBA00022448"/>
    </source>
</evidence>
<feature type="compositionally biased region" description="Polar residues" evidence="16">
    <location>
        <begin position="234"/>
        <end position="258"/>
    </location>
</feature>
<comment type="subcellular location">
    <subcellularLocation>
        <location evidence="1">Basolateral cell membrane</location>
        <topology evidence="1">Multi-pass membrane protein</topology>
    </subcellularLocation>
    <subcellularLocation>
        <location evidence="15">Membrane</location>
        <topology evidence="15">Multi-pass membrane protein</topology>
    </subcellularLocation>
</comment>
<dbReference type="Pfam" id="PF07565">
    <property type="entry name" value="Band_3_cyto"/>
    <property type="match status" value="1"/>
</dbReference>
<feature type="compositionally biased region" description="Basic residues" evidence="16">
    <location>
        <begin position="44"/>
        <end position="58"/>
    </location>
</feature>
<evidence type="ECO:0000256" key="7">
    <source>
        <dbReference type="ARBA" id="ARBA00022989"/>
    </source>
</evidence>
<dbReference type="PANTHER" id="PTHR11453">
    <property type="entry name" value="ANION EXCHANGE PROTEIN"/>
    <property type="match status" value="1"/>
</dbReference>
<evidence type="ECO:0000313" key="20">
    <source>
        <dbReference type="Proteomes" id="UP000694383"/>
    </source>
</evidence>
<evidence type="ECO:0000259" key="17">
    <source>
        <dbReference type="Pfam" id="PF00955"/>
    </source>
</evidence>
<keyword evidence="3 15" id="KW-0813">Transport</keyword>
<accession>A0A8C7YU05</accession>
<dbReference type="NCBIfam" id="TIGR00834">
    <property type="entry name" value="ae"/>
    <property type="match status" value="1"/>
</dbReference>
<dbReference type="GO" id="GO:0051453">
    <property type="term" value="P:regulation of intracellular pH"/>
    <property type="evidence" value="ECO:0007669"/>
    <property type="project" value="TreeGrafter"/>
</dbReference>
<dbReference type="Gene3D" id="3.40.930.10">
    <property type="entry name" value="Mannitol-specific EII, Chain A"/>
    <property type="match status" value="1"/>
</dbReference>
<keyword evidence="10 15" id="KW-0472">Membrane</keyword>
<comment type="function">
    <text evidence="14">Electrogenic sodium/bicarbonate cotransporter with a Na(+):HCO3(-) stoichiometry varying from 1:2 to 1:3. May regulate bicarbonate influx/efflux at the basolateral membrane of cells and regulate intracellular pH.</text>
</comment>
<feature type="transmembrane region" description="Helical" evidence="15">
    <location>
        <begin position="555"/>
        <end position="573"/>
    </location>
</feature>
<dbReference type="Pfam" id="PF00955">
    <property type="entry name" value="HCO3_cotransp"/>
    <property type="match status" value="1"/>
</dbReference>
<keyword evidence="4" id="KW-1003">Cell membrane</keyword>
<feature type="compositionally biased region" description="Basic and acidic residues" evidence="16">
    <location>
        <begin position="1001"/>
        <end position="1010"/>
    </location>
</feature>
<reference evidence="19" key="1">
    <citation type="submission" date="2025-08" db="UniProtKB">
        <authorList>
            <consortium name="Ensembl"/>
        </authorList>
    </citation>
    <scope>IDENTIFICATION</scope>
</reference>
<comment type="catalytic activity">
    <reaction evidence="12">
        <text>3 hydrogencarbonate(out) + Na(+)(out) = 3 hydrogencarbonate(in) + Na(+)(in)</text>
        <dbReference type="Rhea" id="RHEA:72219"/>
        <dbReference type="ChEBI" id="CHEBI:17544"/>
        <dbReference type="ChEBI" id="CHEBI:29101"/>
    </reaction>
</comment>
<evidence type="ECO:0000256" key="11">
    <source>
        <dbReference type="ARBA" id="ARBA00023201"/>
    </source>
</evidence>
<sequence>MQSQVIVEDEAVVDRGAAFVKHICDEREVEGHHTVYIGVHVPKSYHRRRRHRRKSSHKEKRERTEHATEGYKSDGENDSSACILKPLISPAERIRFILGEEDDGPPPPQLFTELDELLSVDGQELEWKETSRWIKFEEKVEKGGERWSKPHVATLSLHSLMELKAFIEKGTVKLDMEGTTLPQLVGNQVESGQLKASLKEKVMYTLLRKHRHQTKKSNFRSLADIGKSVSSASRLFSSQENGSPTPSHRNLTSNSLSDFSDKPEKDQLKNKFMKKLPRDAEASNVLVGEVDFLEAPFVAFVRLQQAVMLGALTEVPVPTRFLFILLGPKGKAKSYREVGRAIATLMSDEVFHDIAYKAKDRQDLLAGIDEFLDEVIVLPPGEWDPDIRIEPPKSLPSSDKRKNMYAGLEAPQMNGDTPHDTGNGGGGGGGGHEVGEELQWTKKFCGGLVLDVKRKLPFFASDFVDALHIQSLSAILFIYLGTVTNAITFGGLLGDATENMQGVLESFLGTALAGALFCLLAGQPLTILSSTGPVLVFERLLFTFSRDNDFDYLEFRLWIGLWSGIFCLVLVATDASFLVQYFTRFTEEGFSALISFIFIYDAFKKMIKLAHHNPINTNFNSDLVTQYDCRCIPGNSSEDLDISAWTNGTEGPVNITWASLTKHECEKFGGQLVGEVCEFVPDITLMSFILFFGTYTCSMGLKTFKTSRFFPTTVRKLISDFAIIFTILLFCGVDALVGVNTPKLIVPSEFKPTSPHRGWFIAPFGGNPWWVYLAAALPALLVTILIFMDQQITAVIINRKEHKLKKGAGYHLDLFWVAILMIVCSFMGLPWYVAATVISIAHIDSLKMETQTSAPGEQPKFLGVREQRVTGICVFLLTGLSVFMAPILKFIPMPVLYGVFLYMGVASLKGVQFMDRLQLLLMPAKHQPDLIYLRHVPQRRIHLFTFIQALCLALLWILKSTVAAIVFPVMILALVAVRKAMDYVFSQHDLGYLDDVIPEKDKKKKEDEKKKKNKKKGSIDSEMEFSDYPYHDNIPTIKISMEMEQEPMLADKSVYRDEPQTFSKPHSPC</sequence>
<dbReference type="Gene3D" id="1.10.287.570">
    <property type="entry name" value="Helical hairpin bin"/>
    <property type="match status" value="1"/>
</dbReference>
<protein>
    <recommendedName>
        <fullName evidence="15">Anion exchange protein</fullName>
    </recommendedName>
</protein>
<comment type="catalytic activity">
    <reaction evidence="13">
        <text>2 hydrogencarbonate(out) + Na(+)(out) = 2 hydrogencarbonate(in) + Na(+)(in)</text>
        <dbReference type="Rhea" id="RHEA:72215"/>
        <dbReference type="ChEBI" id="CHEBI:17544"/>
        <dbReference type="ChEBI" id="CHEBI:29101"/>
    </reaction>
</comment>
<feature type="transmembrane region" description="Helical" evidence="15">
    <location>
        <begin position="946"/>
        <end position="977"/>
    </location>
</feature>
<dbReference type="InterPro" id="IPR016152">
    <property type="entry name" value="PTrfase/Anion_transptr"/>
</dbReference>
<dbReference type="InterPro" id="IPR013769">
    <property type="entry name" value="Band3_cytoplasmic_dom"/>
</dbReference>
<feature type="region of interest" description="Disordered" evidence="16">
    <location>
        <begin position="409"/>
        <end position="432"/>
    </location>
</feature>
<feature type="transmembrane region" description="Helical" evidence="15">
    <location>
        <begin position="895"/>
        <end position="914"/>
    </location>
</feature>
<evidence type="ECO:0000313" key="19">
    <source>
        <dbReference type="Ensembl" id="ENSOSIP00000031630.1"/>
    </source>
</evidence>
<dbReference type="Proteomes" id="UP000694383">
    <property type="component" value="Unplaced"/>
</dbReference>
<keyword evidence="8" id="KW-0915">Sodium</keyword>
<feature type="region of interest" description="Disordered" evidence="16">
    <location>
        <begin position="1050"/>
        <end position="1069"/>
    </location>
</feature>
<evidence type="ECO:0000256" key="12">
    <source>
        <dbReference type="ARBA" id="ARBA00035820"/>
    </source>
</evidence>
<keyword evidence="11" id="KW-0739">Sodium transport</keyword>
<evidence type="ECO:0000256" key="8">
    <source>
        <dbReference type="ARBA" id="ARBA00023053"/>
    </source>
</evidence>
<feature type="domain" description="Band 3 cytoplasmic" evidence="18">
    <location>
        <begin position="109"/>
        <end position="385"/>
    </location>
</feature>
<keyword evidence="9 15" id="KW-0406">Ion transport</keyword>
<evidence type="ECO:0000256" key="14">
    <source>
        <dbReference type="ARBA" id="ARBA00037277"/>
    </source>
</evidence>
<evidence type="ECO:0000256" key="6">
    <source>
        <dbReference type="ARBA" id="ARBA00022847"/>
    </source>
</evidence>
<dbReference type="InterPro" id="IPR003024">
    <property type="entry name" value="Na/HCO3_transpt"/>
</dbReference>
<feature type="domain" description="Bicarbonate transporter-like transmembrane" evidence="17">
    <location>
        <begin position="443"/>
        <end position="997"/>
    </location>
</feature>
<dbReference type="AlphaFoldDB" id="A0A8C7YU05"/>
<evidence type="ECO:0000256" key="4">
    <source>
        <dbReference type="ARBA" id="ARBA00022475"/>
    </source>
</evidence>
<feature type="region of interest" description="Disordered" evidence="16">
    <location>
        <begin position="44"/>
        <end position="77"/>
    </location>
</feature>
<keyword evidence="6" id="KW-0769">Symport</keyword>
<feature type="compositionally biased region" description="Polar residues" evidence="16">
    <location>
        <begin position="1060"/>
        <end position="1069"/>
    </location>
</feature>
<evidence type="ECO:0000259" key="18">
    <source>
        <dbReference type="Pfam" id="PF07565"/>
    </source>
</evidence>
<feature type="transmembrane region" description="Helical" evidence="15">
    <location>
        <begin position="472"/>
        <end position="494"/>
    </location>
</feature>
<reference evidence="19" key="2">
    <citation type="submission" date="2025-09" db="UniProtKB">
        <authorList>
            <consortium name="Ensembl"/>
        </authorList>
    </citation>
    <scope>IDENTIFICATION</scope>
</reference>
<feature type="transmembrane region" description="Helical" evidence="15">
    <location>
        <begin position="721"/>
        <end position="739"/>
    </location>
</feature>
<feature type="compositionally biased region" description="Basic and acidic residues" evidence="16">
    <location>
        <begin position="59"/>
        <end position="75"/>
    </location>
</feature>
<keyword evidence="7 15" id="KW-1133">Transmembrane helix</keyword>
<evidence type="ECO:0000256" key="1">
    <source>
        <dbReference type="ARBA" id="ARBA00004554"/>
    </source>
</evidence>
<evidence type="ECO:0000256" key="16">
    <source>
        <dbReference type="SAM" id="MobiDB-lite"/>
    </source>
</evidence>
<evidence type="ECO:0000256" key="9">
    <source>
        <dbReference type="ARBA" id="ARBA00023065"/>
    </source>
</evidence>
<dbReference type="PRINTS" id="PR01232">
    <property type="entry name" value="NAHCO3TRSPRT"/>
</dbReference>
<evidence type="ECO:0000256" key="5">
    <source>
        <dbReference type="ARBA" id="ARBA00022692"/>
    </source>
</evidence>
<dbReference type="FunFam" id="3.40.930.10:FF:000002">
    <property type="entry name" value="Anion exchange protein"/>
    <property type="match status" value="1"/>
</dbReference>
<dbReference type="InterPro" id="IPR011531">
    <property type="entry name" value="HCO3_transpt-like_TM_dom"/>
</dbReference>
<keyword evidence="5 15" id="KW-0812">Transmembrane</keyword>
<dbReference type="GO" id="GO:0008509">
    <property type="term" value="F:monoatomic anion transmembrane transporter activity"/>
    <property type="evidence" value="ECO:0007669"/>
    <property type="project" value="InterPro"/>
</dbReference>
<organism evidence="19 20">
    <name type="scientific">Oryzias sinensis</name>
    <name type="common">Chinese medaka</name>
    <dbReference type="NCBI Taxonomy" id="183150"/>
    <lineage>
        <taxon>Eukaryota</taxon>
        <taxon>Metazoa</taxon>
        <taxon>Chordata</taxon>
        <taxon>Craniata</taxon>
        <taxon>Vertebrata</taxon>
        <taxon>Euteleostomi</taxon>
        <taxon>Actinopterygii</taxon>
        <taxon>Neopterygii</taxon>
        <taxon>Teleostei</taxon>
        <taxon>Neoteleostei</taxon>
        <taxon>Acanthomorphata</taxon>
        <taxon>Ovalentaria</taxon>
        <taxon>Atherinomorphae</taxon>
        <taxon>Beloniformes</taxon>
        <taxon>Adrianichthyidae</taxon>
        <taxon>Oryziinae</taxon>
        <taxon>Oryzias</taxon>
    </lineage>
</organism>
<comment type="caution">
    <text evidence="15">Lacks conserved residue(s) required for the propagation of feature annotation.</text>
</comment>
<evidence type="ECO:0000256" key="10">
    <source>
        <dbReference type="ARBA" id="ARBA00023136"/>
    </source>
</evidence>
<dbReference type="GO" id="GO:0008510">
    <property type="term" value="F:sodium:bicarbonate symporter activity"/>
    <property type="evidence" value="ECO:0007669"/>
    <property type="project" value="TreeGrafter"/>
</dbReference>
<dbReference type="PANTHER" id="PTHR11453:SF10">
    <property type="entry name" value="ELECTROGENIC SODIUM BICARBONATE COTRANSPORTER 1"/>
    <property type="match status" value="1"/>
</dbReference>
<dbReference type="FunFam" id="1.10.287.570:FF:000001">
    <property type="entry name" value="Anion exchange protein"/>
    <property type="match status" value="1"/>
</dbReference>
<comment type="similarity">
    <text evidence="2 15">Belongs to the anion exchanger (TC 2.A.31) family.</text>
</comment>